<evidence type="ECO:0000256" key="2">
    <source>
        <dbReference type="ARBA" id="ARBA00009236"/>
    </source>
</evidence>
<dbReference type="Gene3D" id="3.40.640.10">
    <property type="entry name" value="Type I PLP-dependent aspartate aminotransferase-like (Major domain)"/>
    <property type="match status" value="1"/>
</dbReference>
<evidence type="ECO:0000256" key="8">
    <source>
        <dbReference type="RuleBase" id="RU004075"/>
    </source>
</evidence>
<dbReference type="InterPro" id="IPR015422">
    <property type="entry name" value="PyrdxlP-dep_Trfase_small"/>
</dbReference>
<keyword evidence="5 7" id="KW-0663">Pyridoxal phosphate</keyword>
<keyword evidence="4 11" id="KW-0808">Transferase</keyword>
<feature type="modified residue" description="N6-(pyridoxal phosphate)lysine" evidence="7">
    <location>
        <position position="199"/>
    </location>
</feature>
<dbReference type="InterPro" id="IPR024169">
    <property type="entry name" value="SP_NH2Trfase/AEP_transaminase"/>
</dbReference>
<dbReference type="Pfam" id="PF00266">
    <property type="entry name" value="Aminotran_5"/>
    <property type="match status" value="1"/>
</dbReference>
<gene>
    <name evidence="11" type="ORF">BR63_07000</name>
</gene>
<dbReference type="OrthoDB" id="389074at2"/>
<feature type="binding site" evidence="6">
    <location>
        <position position="346"/>
    </location>
    <ligand>
        <name>substrate</name>
    </ligand>
</feature>
<dbReference type="InterPro" id="IPR020578">
    <property type="entry name" value="Aminotrans_V_PyrdxlP_BS"/>
</dbReference>
<name>A0A7G6E1X8_THEFR</name>
<evidence type="ECO:0000256" key="3">
    <source>
        <dbReference type="ARBA" id="ARBA00022576"/>
    </source>
</evidence>
<dbReference type="Proteomes" id="UP000515847">
    <property type="component" value="Chromosome"/>
</dbReference>
<keyword evidence="12" id="KW-1185">Reference proteome</keyword>
<dbReference type="GO" id="GO:0019265">
    <property type="term" value="P:glycine biosynthetic process, by transamination of glyoxylate"/>
    <property type="evidence" value="ECO:0007669"/>
    <property type="project" value="TreeGrafter"/>
</dbReference>
<dbReference type="AlphaFoldDB" id="A0A7G6E1X8"/>
<sequence>MCNDYAELKPSERLLLGPGPSNADPRVLRAMAAPLVGHLDPEFLQIMNDNMSLLRYVFQTKNELTMAMSGTGSAGMETVFVNLVEPGDKVVVCVNGVFGQRMVDVAQRAGAEVTVVNAPWGQIIEAAEVKKAVESVKPKLVAIVHAETSTGILQPLEEISAICKEADCLLVVDCVTSLGGVEVKIDEWGIDAAYSGTQKCLSCPPGLAPVTFNEKARAVINKRKNKVQSWYLDLTMIQNYWGQERFYHHTAPISMGYALRECLRVIYEEGLEARFARHKLNAEALKAGLKAMGFKLYAQEGRQLPSLTTAWIPEGVEDASTRKFLLNKYNIEIGGGLGEGKGKVWRFGLMGHNSTEKNVLTLLTALEAAFVYQGKTVEPGAGIAAALEVYKNK</sequence>
<keyword evidence="3 11" id="KW-0032">Aminotransferase</keyword>
<comment type="cofactor">
    <cofactor evidence="1 7 9">
        <name>pyridoxal 5'-phosphate</name>
        <dbReference type="ChEBI" id="CHEBI:597326"/>
    </cofactor>
</comment>
<dbReference type="FunFam" id="3.40.640.10:FF:000027">
    <property type="entry name" value="Serine--pyruvate aminotransferase, mitochondrial"/>
    <property type="match status" value="1"/>
</dbReference>
<dbReference type="EMBL" id="CP045798">
    <property type="protein sequence ID" value="QNB46082.1"/>
    <property type="molecule type" value="Genomic_DNA"/>
</dbReference>
<dbReference type="InterPro" id="IPR015424">
    <property type="entry name" value="PyrdxlP-dep_Trfase"/>
</dbReference>
<dbReference type="InterPro" id="IPR000192">
    <property type="entry name" value="Aminotrans_V_dom"/>
</dbReference>
<dbReference type="InterPro" id="IPR015421">
    <property type="entry name" value="PyrdxlP-dep_Trfase_major"/>
</dbReference>
<dbReference type="PANTHER" id="PTHR21152">
    <property type="entry name" value="AMINOTRANSFERASE CLASS V"/>
    <property type="match status" value="1"/>
</dbReference>
<protein>
    <submittedName>
        <fullName evidence="11">Aminotransferase class V-fold PLP-dependent enzyme</fullName>
    </submittedName>
</protein>
<dbReference type="GO" id="GO:0008453">
    <property type="term" value="F:alanine-glyoxylate transaminase activity"/>
    <property type="evidence" value="ECO:0007669"/>
    <property type="project" value="TreeGrafter"/>
</dbReference>
<accession>A0A7G6E1X8</accession>
<dbReference type="PANTHER" id="PTHR21152:SF40">
    <property type="entry name" value="ALANINE--GLYOXYLATE AMINOTRANSFERASE"/>
    <property type="match status" value="1"/>
</dbReference>
<feature type="domain" description="Aminotransferase class V" evidence="10">
    <location>
        <begin position="36"/>
        <end position="336"/>
    </location>
</feature>
<dbReference type="GO" id="GO:0004760">
    <property type="term" value="F:L-serine-pyruvate transaminase activity"/>
    <property type="evidence" value="ECO:0007669"/>
    <property type="project" value="TreeGrafter"/>
</dbReference>
<comment type="similarity">
    <text evidence="2 8">Belongs to the class-V pyridoxal-phosphate-dependent aminotransferase family.</text>
</comment>
<dbReference type="CDD" id="cd06451">
    <property type="entry name" value="AGAT_like"/>
    <property type="match status" value="1"/>
</dbReference>
<evidence type="ECO:0000313" key="12">
    <source>
        <dbReference type="Proteomes" id="UP000515847"/>
    </source>
</evidence>
<evidence type="ECO:0000256" key="1">
    <source>
        <dbReference type="ARBA" id="ARBA00001933"/>
    </source>
</evidence>
<dbReference type="SUPFAM" id="SSF53383">
    <property type="entry name" value="PLP-dependent transferases"/>
    <property type="match status" value="1"/>
</dbReference>
<evidence type="ECO:0000313" key="11">
    <source>
        <dbReference type="EMBL" id="QNB46082.1"/>
    </source>
</evidence>
<organism evidence="11 12">
    <name type="scientific">Thermanaerosceptrum fracticalcis</name>
    <dbReference type="NCBI Taxonomy" id="1712410"/>
    <lineage>
        <taxon>Bacteria</taxon>
        <taxon>Bacillati</taxon>
        <taxon>Bacillota</taxon>
        <taxon>Clostridia</taxon>
        <taxon>Eubacteriales</taxon>
        <taxon>Peptococcaceae</taxon>
        <taxon>Thermanaerosceptrum</taxon>
    </lineage>
</organism>
<dbReference type="PIRSF" id="PIRSF000524">
    <property type="entry name" value="SPT"/>
    <property type="match status" value="1"/>
</dbReference>
<evidence type="ECO:0000256" key="6">
    <source>
        <dbReference type="PIRSR" id="PIRSR000524-1"/>
    </source>
</evidence>
<dbReference type="RefSeq" id="WP_034422333.1">
    <property type="nucleotide sequence ID" value="NZ_CP045798.1"/>
</dbReference>
<dbReference type="PROSITE" id="PS00595">
    <property type="entry name" value="AA_TRANSFER_CLASS_5"/>
    <property type="match status" value="1"/>
</dbReference>
<evidence type="ECO:0000256" key="7">
    <source>
        <dbReference type="PIRSR" id="PIRSR000524-50"/>
    </source>
</evidence>
<evidence type="ECO:0000259" key="10">
    <source>
        <dbReference type="Pfam" id="PF00266"/>
    </source>
</evidence>
<reference evidence="11 12" key="1">
    <citation type="journal article" date="2019" name="Front. Microbiol.">
        <title>Thermoanaerosceptrum fracticalcis gen. nov. sp. nov., a Novel Fumarate-Fermenting Microorganism From a Deep Fractured Carbonate Aquifer of the US Great Basin.</title>
        <authorList>
            <person name="Hamilton-Brehm S.D."/>
            <person name="Stewart L.E."/>
            <person name="Zavarin M."/>
            <person name="Caldwell M."/>
            <person name="Lawson P.A."/>
            <person name="Onstott T.C."/>
            <person name="Grzymski J."/>
            <person name="Neveux I."/>
            <person name="Lollar B.S."/>
            <person name="Russell C.E."/>
            <person name="Moser D.P."/>
        </authorList>
    </citation>
    <scope>NUCLEOTIDE SEQUENCE [LARGE SCALE GENOMIC DNA]</scope>
    <source>
        <strain evidence="11 12">DRI-13</strain>
    </source>
</reference>
<evidence type="ECO:0000256" key="9">
    <source>
        <dbReference type="RuleBase" id="RU004504"/>
    </source>
</evidence>
<dbReference type="KEGG" id="tfr:BR63_07000"/>
<evidence type="ECO:0000256" key="4">
    <source>
        <dbReference type="ARBA" id="ARBA00022679"/>
    </source>
</evidence>
<proteinExistence type="inferred from homology"/>
<dbReference type="Gene3D" id="3.90.1150.10">
    <property type="entry name" value="Aspartate Aminotransferase, domain 1"/>
    <property type="match status" value="1"/>
</dbReference>
<evidence type="ECO:0000256" key="5">
    <source>
        <dbReference type="ARBA" id="ARBA00022898"/>
    </source>
</evidence>